<dbReference type="AlphaFoldDB" id="A0A504J9E3"/>
<gene>
    <name evidence="1" type="ORF">FHK87_13960</name>
</gene>
<keyword evidence="2" id="KW-1185">Reference proteome</keyword>
<dbReference type="Proteomes" id="UP000315540">
    <property type="component" value="Unassembled WGS sequence"/>
</dbReference>
<accession>A0A504J9E3</accession>
<protein>
    <submittedName>
        <fullName evidence="1">Uncharacterized protein</fullName>
    </submittedName>
</protein>
<proteinExistence type="predicted"/>
<reference evidence="1 2" key="1">
    <citation type="submission" date="2019-06" db="EMBL/GenBank/DDBJ databases">
        <authorList>
            <person name="Meng X."/>
        </authorList>
    </citation>
    <scope>NUCLEOTIDE SEQUENCE [LARGE SCALE GENOMIC DNA]</scope>
    <source>
        <strain evidence="1 2">M625</strain>
    </source>
</reference>
<dbReference type="OrthoDB" id="1162753at2"/>
<sequence length="116" mass="13517">MMKHYILYTIVLLLTTFQSYSFIEVNKVQNTFSDHIQDSKERKLTTDEVRERGLDLLANEITENLDGIDLRKSARSAIFETPYGFRWKMVNLHTGKTMIIKVDKDFNLISARNSAL</sequence>
<evidence type="ECO:0000313" key="2">
    <source>
        <dbReference type="Proteomes" id="UP000315540"/>
    </source>
</evidence>
<organism evidence="1 2">
    <name type="scientific">Aquimarina algicola</name>
    <dbReference type="NCBI Taxonomy" id="2589995"/>
    <lineage>
        <taxon>Bacteria</taxon>
        <taxon>Pseudomonadati</taxon>
        <taxon>Bacteroidota</taxon>
        <taxon>Flavobacteriia</taxon>
        <taxon>Flavobacteriales</taxon>
        <taxon>Flavobacteriaceae</taxon>
        <taxon>Aquimarina</taxon>
    </lineage>
</organism>
<evidence type="ECO:0000313" key="1">
    <source>
        <dbReference type="EMBL" id="TPN85132.1"/>
    </source>
</evidence>
<dbReference type="EMBL" id="VFWZ01000004">
    <property type="protein sequence ID" value="TPN85132.1"/>
    <property type="molecule type" value="Genomic_DNA"/>
</dbReference>
<dbReference type="RefSeq" id="WP_140594074.1">
    <property type="nucleotide sequence ID" value="NZ_VFWZ01000004.1"/>
</dbReference>
<name>A0A504J9E3_9FLAO</name>
<comment type="caution">
    <text evidence="1">The sequence shown here is derived from an EMBL/GenBank/DDBJ whole genome shotgun (WGS) entry which is preliminary data.</text>
</comment>